<feature type="coiled-coil region" evidence="1">
    <location>
        <begin position="189"/>
        <end position="216"/>
    </location>
</feature>
<dbReference type="NCBIfam" id="NF033542">
    <property type="entry name" value="transpos_IS110"/>
    <property type="match status" value="1"/>
</dbReference>
<keyword evidence="5" id="KW-1185">Reference proteome</keyword>
<dbReference type="InterPro" id="IPR002525">
    <property type="entry name" value="Transp_IS110-like_N"/>
</dbReference>
<organism evidence="4 5">
    <name type="scientific">Streptomyces coacervatus</name>
    <dbReference type="NCBI Taxonomy" id="647381"/>
    <lineage>
        <taxon>Bacteria</taxon>
        <taxon>Bacillati</taxon>
        <taxon>Actinomycetota</taxon>
        <taxon>Actinomycetes</taxon>
        <taxon>Kitasatosporales</taxon>
        <taxon>Streptomycetaceae</taxon>
        <taxon>Streptomyces</taxon>
    </lineage>
</organism>
<dbReference type="InterPro" id="IPR047650">
    <property type="entry name" value="Transpos_IS110"/>
</dbReference>
<protein>
    <submittedName>
        <fullName evidence="4">IS110 family transposase</fullName>
    </submittedName>
</protein>
<dbReference type="Pfam" id="PF01548">
    <property type="entry name" value="DEDD_Tnp_IS110"/>
    <property type="match status" value="1"/>
</dbReference>
<keyword evidence="1" id="KW-0175">Coiled coil</keyword>
<dbReference type="Pfam" id="PF02371">
    <property type="entry name" value="Transposase_20"/>
    <property type="match status" value="1"/>
</dbReference>
<accession>A0ABP7J4D7</accession>
<sequence>MIVVGIDGHKNTHTLVAVDPLGKRLAELTVAARPAGHLKALAWLHGFGPVLIAVEDCRHLTRRFEADLLNSGHAVVRVHTRLMAGARRSARERGKSDPIDAEAVARVALREPDLPKACLDGPSRDIKLLVDHRRTLVAQRTAIGNKLRWFLHELDPELAVASRGLRRLCILDHLAQALIQHHGTLAAIAAELVADCRRLSERINALESKIRRLVTARAPHLLAIHGCGVLGAAVIIGEAADATRFVSKAAFARFNGTAPIPVWSGNKVRVRLNRGGNRTVNHALHMIAVTQVRGDGEGATYFAKQLTAGKTKTEALRLLRRRISDRVYRALLADQTDLGEPCNPLPETPMGLAA</sequence>
<feature type="domain" description="Transposase IS116/IS110/IS902 C-terminal" evidence="3">
    <location>
        <begin position="220"/>
        <end position="301"/>
    </location>
</feature>
<reference evidence="5" key="1">
    <citation type="journal article" date="2019" name="Int. J. Syst. Evol. Microbiol.">
        <title>The Global Catalogue of Microorganisms (GCM) 10K type strain sequencing project: providing services to taxonomists for standard genome sequencing and annotation.</title>
        <authorList>
            <consortium name="The Broad Institute Genomics Platform"/>
            <consortium name="The Broad Institute Genome Sequencing Center for Infectious Disease"/>
            <person name="Wu L."/>
            <person name="Ma J."/>
        </authorList>
    </citation>
    <scope>NUCLEOTIDE SEQUENCE [LARGE SCALE GENOMIC DNA]</scope>
    <source>
        <strain evidence="5">JCM 17138</strain>
    </source>
</reference>
<dbReference type="Proteomes" id="UP001501009">
    <property type="component" value="Unassembled WGS sequence"/>
</dbReference>
<dbReference type="InterPro" id="IPR003346">
    <property type="entry name" value="Transposase_20"/>
</dbReference>
<proteinExistence type="predicted"/>
<name>A0ABP7J4D7_9ACTN</name>
<evidence type="ECO:0000259" key="2">
    <source>
        <dbReference type="Pfam" id="PF01548"/>
    </source>
</evidence>
<dbReference type="EMBL" id="BAABDE010000031">
    <property type="protein sequence ID" value="GAA3834537.1"/>
    <property type="molecule type" value="Genomic_DNA"/>
</dbReference>
<dbReference type="PANTHER" id="PTHR33055">
    <property type="entry name" value="TRANSPOSASE FOR INSERTION SEQUENCE ELEMENT IS1111A"/>
    <property type="match status" value="1"/>
</dbReference>
<evidence type="ECO:0000313" key="4">
    <source>
        <dbReference type="EMBL" id="GAA3834537.1"/>
    </source>
</evidence>
<comment type="caution">
    <text evidence="4">The sequence shown here is derived from an EMBL/GenBank/DDBJ whole genome shotgun (WGS) entry which is preliminary data.</text>
</comment>
<evidence type="ECO:0000259" key="3">
    <source>
        <dbReference type="Pfam" id="PF02371"/>
    </source>
</evidence>
<dbReference type="PANTHER" id="PTHR33055:SF16">
    <property type="entry name" value="TRANSPOSASE FOR INSERTION SEQUENCE ELEMENT IS1547"/>
    <property type="match status" value="1"/>
</dbReference>
<feature type="domain" description="Transposase IS110-like N-terminal" evidence="2">
    <location>
        <begin position="4"/>
        <end position="154"/>
    </location>
</feature>
<evidence type="ECO:0000256" key="1">
    <source>
        <dbReference type="SAM" id="Coils"/>
    </source>
</evidence>
<evidence type="ECO:0000313" key="5">
    <source>
        <dbReference type="Proteomes" id="UP001501009"/>
    </source>
</evidence>
<gene>
    <name evidence="4" type="ORF">GCM10022403_079190</name>
</gene>
<dbReference type="RefSeq" id="WP_275775767.1">
    <property type="nucleotide sequence ID" value="NZ_BAABDE010000031.1"/>
</dbReference>